<keyword evidence="3" id="KW-1185">Reference proteome</keyword>
<sequence>MPRIWILVLLVVDCAARGRYEFIEDADLPAFYSMRSAQLAQKAQTPQVMDYSQYLQYQYYQPQMLAQSPQAQAGAINFNPYVPYPGAVLRPVVPPTVLQIPQRPVAFQQAPIYMPQFVQAQPTMVSGNSPQKKKT</sequence>
<dbReference type="AlphaFoldDB" id="A0A8S1H1R2"/>
<feature type="chain" id="PRO_5035854504" evidence="1">
    <location>
        <begin position="19"/>
        <end position="135"/>
    </location>
</feature>
<reference evidence="2" key="1">
    <citation type="submission" date="2020-10" db="EMBL/GenBank/DDBJ databases">
        <authorList>
            <person name="Kikuchi T."/>
        </authorList>
    </citation>
    <scope>NUCLEOTIDE SEQUENCE</scope>
    <source>
        <strain evidence="2">NKZ352</strain>
    </source>
</reference>
<keyword evidence="1" id="KW-0732">Signal</keyword>
<comment type="caution">
    <text evidence="2">The sequence shown here is derived from an EMBL/GenBank/DDBJ whole genome shotgun (WGS) entry which is preliminary data.</text>
</comment>
<accession>A0A8S1H1R2</accession>
<evidence type="ECO:0000256" key="1">
    <source>
        <dbReference type="SAM" id="SignalP"/>
    </source>
</evidence>
<feature type="signal peptide" evidence="1">
    <location>
        <begin position="1"/>
        <end position="18"/>
    </location>
</feature>
<evidence type="ECO:0000313" key="3">
    <source>
        <dbReference type="Proteomes" id="UP000835052"/>
    </source>
</evidence>
<dbReference type="OrthoDB" id="5871750at2759"/>
<evidence type="ECO:0000313" key="2">
    <source>
        <dbReference type="EMBL" id="CAD6189699.1"/>
    </source>
</evidence>
<dbReference type="Proteomes" id="UP000835052">
    <property type="component" value="Unassembled WGS sequence"/>
</dbReference>
<proteinExistence type="predicted"/>
<name>A0A8S1H1R2_9PELO</name>
<organism evidence="2 3">
    <name type="scientific">Caenorhabditis auriculariae</name>
    <dbReference type="NCBI Taxonomy" id="2777116"/>
    <lineage>
        <taxon>Eukaryota</taxon>
        <taxon>Metazoa</taxon>
        <taxon>Ecdysozoa</taxon>
        <taxon>Nematoda</taxon>
        <taxon>Chromadorea</taxon>
        <taxon>Rhabditida</taxon>
        <taxon>Rhabditina</taxon>
        <taxon>Rhabditomorpha</taxon>
        <taxon>Rhabditoidea</taxon>
        <taxon>Rhabditidae</taxon>
        <taxon>Peloderinae</taxon>
        <taxon>Caenorhabditis</taxon>
    </lineage>
</organism>
<protein>
    <submittedName>
        <fullName evidence="2">Uncharacterized protein</fullName>
    </submittedName>
</protein>
<dbReference type="EMBL" id="CAJGYM010000011">
    <property type="protein sequence ID" value="CAD6189699.1"/>
    <property type="molecule type" value="Genomic_DNA"/>
</dbReference>
<gene>
    <name evidence="2" type="ORF">CAUJ_LOCUS5618</name>
</gene>